<dbReference type="EMBL" id="CM031823">
    <property type="protein sequence ID" value="KAG6625894.1"/>
    <property type="molecule type" value="Genomic_DNA"/>
</dbReference>
<sequence length="69" mass="7489">MKLDDGRSTAFSAGSLNATNINGSGPSQVFGASSLPMNPIPNLKGNILRNKFMSHSFHLRWSLSYCNKC</sequence>
<proteinExistence type="predicted"/>
<evidence type="ECO:0000313" key="2">
    <source>
        <dbReference type="Proteomes" id="UP000811609"/>
    </source>
</evidence>
<dbReference type="AlphaFoldDB" id="A0A8T1NA19"/>
<dbReference type="Proteomes" id="UP000811609">
    <property type="component" value="Chromosome 15"/>
</dbReference>
<comment type="caution">
    <text evidence="1">The sequence shown here is derived from an EMBL/GenBank/DDBJ whole genome shotgun (WGS) entry which is preliminary data.</text>
</comment>
<reference evidence="1" key="1">
    <citation type="submission" date="2020-12" db="EMBL/GenBank/DDBJ databases">
        <title>WGS assembly of Carya illinoinensis cv. Pawnee.</title>
        <authorList>
            <person name="Platts A."/>
            <person name="Shu S."/>
            <person name="Wright S."/>
            <person name="Barry K."/>
            <person name="Edger P."/>
            <person name="Pires J.C."/>
            <person name="Schmutz J."/>
        </authorList>
    </citation>
    <scope>NUCLEOTIDE SEQUENCE</scope>
    <source>
        <tissue evidence="1">Leaf</tissue>
    </source>
</reference>
<organism evidence="1 2">
    <name type="scientific">Carya illinoinensis</name>
    <name type="common">Pecan</name>
    <dbReference type="NCBI Taxonomy" id="32201"/>
    <lineage>
        <taxon>Eukaryota</taxon>
        <taxon>Viridiplantae</taxon>
        <taxon>Streptophyta</taxon>
        <taxon>Embryophyta</taxon>
        <taxon>Tracheophyta</taxon>
        <taxon>Spermatophyta</taxon>
        <taxon>Magnoliopsida</taxon>
        <taxon>eudicotyledons</taxon>
        <taxon>Gunneridae</taxon>
        <taxon>Pentapetalae</taxon>
        <taxon>rosids</taxon>
        <taxon>fabids</taxon>
        <taxon>Fagales</taxon>
        <taxon>Juglandaceae</taxon>
        <taxon>Carya</taxon>
    </lineage>
</organism>
<accession>A0A8T1NA19</accession>
<protein>
    <submittedName>
        <fullName evidence="1">Uncharacterized protein</fullName>
    </submittedName>
</protein>
<gene>
    <name evidence="1" type="ORF">CIPAW_15G010600</name>
</gene>
<keyword evidence="2" id="KW-1185">Reference proteome</keyword>
<evidence type="ECO:0000313" key="1">
    <source>
        <dbReference type="EMBL" id="KAG6625894.1"/>
    </source>
</evidence>
<name>A0A8T1NA19_CARIL</name>